<comment type="function">
    <text evidence="4">Involved in the assembly of lipopolysaccharide (LPS). Required for the translocation of LPS from the inner membrane to the outer membrane. May form a bridge between the inner membrane and the outer membrane, via interactions with LptC and LptD, thereby facilitating LPS transfer across the periplasm.</text>
</comment>
<dbReference type="PANTHER" id="PTHR36504:SF1">
    <property type="entry name" value="LIPOPOLYSACCHARIDE EXPORT SYSTEM PROTEIN LPTA"/>
    <property type="match status" value="1"/>
</dbReference>
<comment type="subcellular location">
    <subcellularLocation>
        <location evidence="4">Periplasm</location>
    </subcellularLocation>
</comment>
<evidence type="ECO:0000256" key="3">
    <source>
        <dbReference type="ARBA" id="ARBA00022764"/>
    </source>
</evidence>
<dbReference type="PANTHER" id="PTHR36504">
    <property type="entry name" value="LIPOPOLYSACCHARIDE EXPORT SYSTEM PROTEIN LPTA"/>
    <property type="match status" value="1"/>
</dbReference>
<keyword evidence="3 4" id="KW-0574">Periplasm</keyword>
<evidence type="ECO:0000313" key="6">
    <source>
        <dbReference type="EMBL" id="KAA0874058.1"/>
    </source>
</evidence>
<dbReference type="NCBIfam" id="TIGR03002">
    <property type="entry name" value="outer_YhbN_LptA"/>
    <property type="match status" value="1"/>
</dbReference>
<name>A0A5A9W1S8_9GAMM</name>
<dbReference type="AlphaFoldDB" id="A0A5A9W1S8"/>
<evidence type="ECO:0000313" key="7">
    <source>
        <dbReference type="Proteomes" id="UP000325302"/>
    </source>
</evidence>
<dbReference type="InterPro" id="IPR005653">
    <property type="entry name" value="OstA-like_N"/>
</dbReference>
<evidence type="ECO:0000259" key="5">
    <source>
        <dbReference type="Pfam" id="PF03968"/>
    </source>
</evidence>
<sequence length="169" mass="18520" precursor="true">MSKTNLLRALFCVGLLLASSAQALPDDKNQPIRVSADKASMNETTGISVYTGNVEIRQGSMLLTGARVEMHRDKEGNISRIISTGSPAHFQQQATQNQPVTKAYGLQMDYRVNAQLITITEQARVEQAGDNFTGERIVYNMEKSIVDAFGSERSGGQRVEMIIQPKASN</sequence>
<feature type="signal peptide" evidence="4">
    <location>
        <begin position="1"/>
        <end position="23"/>
    </location>
</feature>
<evidence type="ECO:0000256" key="1">
    <source>
        <dbReference type="ARBA" id="ARBA00022448"/>
    </source>
</evidence>
<keyword evidence="1 4" id="KW-0813">Transport</keyword>
<keyword evidence="7" id="KW-1185">Reference proteome</keyword>
<dbReference type="HAMAP" id="MF_01914">
    <property type="entry name" value="LPS_assembly_LptA"/>
    <property type="match status" value="1"/>
</dbReference>
<dbReference type="GO" id="GO:0043165">
    <property type="term" value="P:Gram-negative-bacterium-type cell outer membrane assembly"/>
    <property type="evidence" value="ECO:0007669"/>
    <property type="project" value="UniProtKB-UniRule"/>
</dbReference>
<protein>
    <recommendedName>
        <fullName evidence="4">Lipopolysaccharide export system protein LptA</fullName>
    </recommendedName>
</protein>
<keyword evidence="2 4" id="KW-0732">Signal</keyword>
<dbReference type="Pfam" id="PF03968">
    <property type="entry name" value="LptD_N"/>
    <property type="match status" value="1"/>
</dbReference>
<dbReference type="GO" id="GO:0030288">
    <property type="term" value="C:outer membrane-bounded periplasmic space"/>
    <property type="evidence" value="ECO:0007669"/>
    <property type="project" value="TreeGrafter"/>
</dbReference>
<feature type="domain" description="Organic solvent tolerance-like N-terminal" evidence="5">
    <location>
        <begin position="34"/>
        <end position="143"/>
    </location>
</feature>
<dbReference type="Gene3D" id="2.60.450.10">
    <property type="entry name" value="Lipopolysaccharide (LPS) transport protein A like domain"/>
    <property type="match status" value="1"/>
</dbReference>
<feature type="chain" id="PRO_5023292817" description="Lipopolysaccharide export system protein LptA" evidence="4">
    <location>
        <begin position="24"/>
        <end position="169"/>
    </location>
</feature>
<dbReference type="GO" id="GO:0015920">
    <property type="term" value="P:lipopolysaccharide transport"/>
    <property type="evidence" value="ECO:0007669"/>
    <property type="project" value="UniProtKB-UniRule"/>
</dbReference>
<evidence type="ECO:0000256" key="2">
    <source>
        <dbReference type="ARBA" id="ARBA00022729"/>
    </source>
</evidence>
<dbReference type="GO" id="GO:0017089">
    <property type="term" value="F:glycolipid transfer activity"/>
    <property type="evidence" value="ECO:0007669"/>
    <property type="project" value="TreeGrafter"/>
</dbReference>
<dbReference type="RefSeq" id="WP_149391290.1">
    <property type="nucleotide sequence ID" value="NZ_SMRS01000007.1"/>
</dbReference>
<dbReference type="OrthoDB" id="9795964at2"/>
<comment type="caution">
    <text evidence="6">The sequence shown here is derived from an EMBL/GenBank/DDBJ whole genome shotgun (WGS) entry which is preliminary data.</text>
</comment>
<accession>A0A5A9W1S8</accession>
<organism evidence="6 7">
    <name type="scientific">Nitrincola tapanii</name>
    <dbReference type="NCBI Taxonomy" id="1708751"/>
    <lineage>
        <taxon>Bacteria</taxon>
        <taxon>Pseudomonadati</taxon>
        <taxon>Pseudomonadota</taxon>
        <taxon>Gammaproteobacteria</taxon>
        <taxon>Oceanospirillales</taxon>
        <taxon>Oceanospirillaceae</taxon>
        <taxon>Nitrincola</taxon>
    </lineage>
</organism>
<comment type="similarity">
    <text evidence="4">Belongs to the LptA family.</text>
</comment>
<reference evidence="6 7" key="1">
    <citation type="submission" date="2019-03" db="EMBL/GenBank/DDBJ databases">
        <title>Nitrincola sp. nov. isolated from an Indian soda lake.</title>
        <authorList>
            <person name="Joshi A."/>
            <person name="Thite S.V."/>
            <person name="Joseph N."/>
            <person name="Dhotre D."/>
            <person name="Moorthy M."/>
            <person name="Shouche Y.S."/>
        </authorList>
    </citation>
    <scope>NUCLEOTIDE SEQUENCE [LARGE SCALE GENOMIC DNA]</scope>
    <source>
        <strain evidence="6 7">MEB193</strain>
    </source>
</reference>
<dbReference type="EMBL" id="SMRS01000007">
    <property type="protein sequence ID" value="KAA0874058.1"/>
    <property type="molecule type" value="Genomic_DNA"/>
</dbReference>
<gene>
    <name evidence="4 6" type="primary">lptA</name>
    <name evidence="6" type="ORF">E1H14_09770</name>
</gene>
<evidence type="ECO:0000256" key="4">
    <source>
        <dbReference type="HAMAP-Rule" id="MF_01914"/>
    </source>
</evidence>
<proteinExistence type="inferred from homology"/>
<dbReference type="InterPro" id="IPR014340">
    <property type="entry name" value="LptA"/>
</dbReference>
<dbReference type="GO" id="GO:0009279">
    <property type="term" value="C:cell outer membrane"/>
    <property type="evidence" value="ECO:0007669"/>
    <property type="project" value="TreeGrafter"/>
</dbReference>
<comment type="subunit">
    <text evidence="4">Component of the lipopolysaccharide transport and assembly complex.</text>
</comment>
<dbReference type="GO" id="GO:0001530">
    <property type="term" value="F:lipopolysaccharide binding"/>
    <property type="evidence" value="ECO:0007669"/>
    <property type="project" value="InterPro"/>
</dbReference>
<dbReference type="InterPro" id="IPR052037">
    <property type="entry name" value="LPS_export_LptA"/>
</dbReference>
<dbReference type="Proteomes" id="UP000325302">
    <property type="component" value="Unassembled WGS sequence"/>
</dbReference>